<gene>
    <name evidence="8" type="primary">MED4</name>
    <name evidence="10" type="ORF">PACTADRAFT_35218</name>
</gene>
<dbReference type="GO" id="GO:0070847">
    <property type="term" value="C:core mediator complex"/>
    <property type="evidence" value="ECO:0007669"/>
    <property type="project" value="TreeGrafter"/>
</dbReference>
<feature type="region of interest" description="Disordered" evidence="9">
    <location>
        <begin position="245"/>
        <end position="304"/>
    </location>
</feature>
<evidence type="ECO:0000256" key="9">
    <source>
        <dbReference type="SAM" id="MobiDB-lite"/>
    </source>
</evidence>
<reference evidence="11" key="1">
    <citation type="submission" date="2016-05" db="EMBL/GenBank/DDBJ databases">
        <title>Comparative genomics of biotechnologically important yeasts.</title>
        <authorList>
            <consortium name="DOE Joint Genome Institute"/>
            <person name="Riley R."/>
            <person name="Haridas S."/>
            <person name="Wolfe K.H."/>
            <person name="Lopes M.R."/>
            <person name="Hittinger C.T."/>
            <person name="Goker M."/>
            <person name="Salamov A."/>
            <person name="Wisecaver J."/>
            <person name="Long T.M."/>
            <person name="Aerts A.L."/>
            <person name="Barry K."/>
            <person name="Choi C."/>
            <person name="Clum A."/>
            <person name="Coughlan A.Y."/>
            <person name="Deshpande S."/>
            <person name="Douglass A.P."/>
            <person name="Hanson S.J."/>
            <person name="Klenk H.-P."/>
            <person name="Labutti K."/>
            <person name="Lapidus A."/>
            <person name="Lindquist E."/>
            <person name="Lipzen A."/>
            <person name="Meier-Kolthoff J.P."/>
            <person name="Ohm R.A."/>
            <person name="Otillar R.P."/>
            <person name="Pangilinan J."/>
            <person name="Peng Y."/>
            <person name="Rokas A."/>
            <person name="Rosa C.A."/>
            <person name="Scheuner C."/>
            <person name="Sibirny A.A."/>
            <person name="Slot J.C."/>
            <person name="Stielow J.B."/>
            <person name="Sun H."/>
            <person name="Kurtzman C.P."/>
            <person name="Blackwell M."/>
            <person name="Grigoriev I.V."/>
            <person name="Jeffries T.W."/>
        </authorList>
    </citation>
    <scope>NUCLEOTIDE SEQUENCE [LARGE SCALE GENOMIC DNA]</scope>
    <source>
        <strain evidence="11">NRRL Y-2460</strain>
    </source>
</reference>
<evidence type="ECO:0000313" key="10">
    <source>
        <dbReference type="EMBL" id="ODV94414.1"/>
    </source>
</evidence>
<dbReference type="GO" id="GO:0006357">
    <property type="term" value="P:regulation of transcription by RNA polymerase II"/>
    <property type="evidence" value="ECO:0007669"/>
    <property type="project" value="InterPro"/>
</dbReference>
<dbReference type="Pfam" id="PF10018">
    <property type="entry name" value="Med4"/>
    <property type="match status" value="1"/>
</dbReference>
<dbReference type="AlphaFoldDB" id="A0A1E4TRR1"/>
<comment type="function">
    <text evidence="8">Component of the Mediator complex, a coactivator involved in the regulated transcription of nearly all RNA polymerase II-dependent genes. Mediator functions as a bridge to convey information from gene-specific regulatory proteins to the basal RNA polymerase II transcription machinery. Mediator is recruited to promoters by direct interactions with regulatory proteins and serves as a scaffold for the assembly of a functional preinitiation complex with RNA polymerase II and the general transcription factors.</text>
</comment>
<keyword evidence="5 8" id="KW-0804">Transcription</keyword>
<dbReference type="PANTHER" id="PTHR13208:SF2">
    <property type="entry name" value="MEDIATOR OF RNA POLYMERASE II TRANSCRIPTION SUBUNIT 4"/>
    <property type="match status" value="1"/>
</dbReference>
<accession>A0A1E4TRR1</accession>
<evidence type="ECO:0000256" key="6">
    <source>
        <dbReference type="ARBA" id="ARBA00023242"/>
    </source>
</evidence>
<keyword evidence="11" id="KW-1185">Reference proteome</keyword>
<sequence>MSTQPGFSRVSSTVRMNNMTSPSIAMSPETPTINTAANISASSSVVNLQMSSYIDSSNKKYEDLELFKELNSFEKNLSAIAESITNYKEPNIRDFKNLNKNLDTINHQLNDVEIYLKLAKHKNLKLNRSNRLLKENFLKILLELNEYRKTLSQLPNLNVSEENLENEEQDNENGVKTEDLLQYALKLSKFSKIPPSFDLNSINPRNFIWPGEDSLRRGVLAMASLKQDELIKVGDEDKLVEEKPMEGIVEGQDHESEASDEEFLNQRRSSFNYENRGDIEAPKNEIHENAVTDLDLFDSDDDDT</sequence>
<keyword evidence="4 8" id="KW-0805">Transcription regulation</keyword>
<dbReference type="PANTHER" id="PTHR13208">
    <property type="entry name" value="MEDIATOR OF RNA POLYMERASE II TRANSCRIPTION SUBUNIT 4"/>
    <property type="match status" value="1"/>
</dbReference>
<comment type="subcellular location">
    <subcellularLocation>
        <location evidence="1 8">Nucleus</location>
    </subcellularLocation>
</comment>
<evidence type="ECO:0000256" key="7">
    <source>
        <dbReference type="ARBA" id="ARBA00031257"/>
    </source>
</evidence>
<comment type="subunit">
    <text evidence="8">Component of the Mediator complex.</text>
</comment>
<name>A0A1E4TRR1_PACTA</name>
<evidence type="ECO:0000256" key="2">
    <source>
        <dbReference type="ARBA" id="ARBA00009626"/>
    </source>
</evidence>
<keyword evidence="8" id="KW-0010">Activator</keyword>
<dbReference type="OrthoDB" id="1929813at2759"/>
<dbReference type="GO" id="GO:0016592">
    <property type="term" value="C:mediator complex"/>
    <property type="evidence" value="ECO:0007669"/>
    <property type="project" value="InterPro"/>
</dbReference>
<keyword evidence="6 8" id="KW-0539">Nucleus</keyword>
<feature type="compositionally biased region" description="Basic and acidic residues" evidence="9">
    <location>
        <begin position="275"/>
        <end position="290"/>
    </location>
</feature>
<evidence type="ECO:0000256" key="8">
    <source>
        <dbReference type="RuleBase" id="RU364141"/>
    </source>
</evidence>
<dbReference type="EMBL" id="KV454016">
    <property type="protein sequence ID" value="ODV94414.1"/>
    <property type="molecule type" value="Genomic_DNA"/>
</dbReference>
<evidence type="ECO:0000256" key="4">
    <source>
        <dbReference type="ARBA" id="ARBA00023015"/>
    </source>
</evidence>
<comment type="similarity">
    <text evidence="2 8">Belongs to the Mediator complex subunit 4 family.</text>
</comment>
<dbReference type="Proteomes" id="UP000094236">
    <property type="component" value="Unassembled WGS sequence"/>
</dbReference>
<dbReference type="GO" id="GO:0003712">
    <property type="term" value="F:transcription coregulator activity"/>
    <property type="evidence" value="ECO:0007669"/>
    <property type="project" value="InterPro"/>
</dbReference>
<feature type="compositionally biased region" description="Acidic residues" evidence="9">
    <location>
        <begin position="295"/>
        <end position="304"/>
    </location>
</feature>
<dbReference type="InterPro" id="IPR019258">
    <property type="entry name" value="Mediator_Med4"/>
</dbReference>
<evidence type="ECO:0000256" key="5">
    <source>
        <dbReference type="ARBA" id="ARBA00023163"/>
    </source>
</evidence>
<dbReference type="STRING" id="669874.A0A1E4TRR1"/>
<feature type="compositionally biased region" description="Basic and acidic residues" evidence="9">
    <location>
        <begin position="245"/>
        <end position="257"/>
    </location>
</feature>
<proteinExistence type="inferred from homology"/>
<organism evidence="10 11">
    <name type="scientific">Pachysolen tannophilus NRRL Y-2460</name>
    <dbReference type="NCBI Taxonomy" id="669874"/>
    <lineage>
        <taxon>Eukaryota</taxon>
        <taxon>Fungi</taxon>
        <taxon>Dikarya</taxon>
        <taxon>Ascomycota</taxon>
        <taxon>Saccharomycotina</taxon>
        <taxon>Pichiomycetes</taxon>
        <taxon>Pachysolenaceae</taxon>
        <taxon>Pachysolen</taxon>
    </lineage>
</organism>
<evidence type="ECO:0000256" key="3">
    <source>
        <dbReference type="ARBA" id="ARBA00020629"/>
    </source>
</evidence>
<evidence type="ECO:0000256" key="1">
    <source>
        <dbReference type="ARBA" id="ARBA00004123"/>
    </source>
</evidence>
<protein>
    <recommendedName>
        <fullName evidence="3 8">Mediator of RNA polymerase II transcription subunit 4</fullName>
    </recommendedName>
    <alternativeName>
        <fullName evidence="7 8">Mediator complex subunit 4</fullName>
    </alternativeName>
</protein>
<evidence type="ECO:0000313" key="11">
    <source>
        <dbReference type="Proteomes" id="UP000094236"/>
    </source>
</evidence>